<name>A0A0B7J382_9RICK</name>
<evidence type="ECO:0000313" key="1">
    <source>
        <dbReference type="EMBL" id="CEO17445.1"/>
    </source>
</evidence>
<dbReference type="RefSeq" id="WP_023507858.1">
    <property type="nucleotide sequence ID" value="NZ_LN794217.1"/>
</dbReference>
<dbReference type="KEGG" id="rmc:RMONA_05345"/>
<dbReference type="EMBL" id="LN794217">
    <property type="protein sequence ID" value="CEO17445.1"/>
    <property type="molecule type" value="Genomic_DNA"/>
</dbReference>
<evidence type="ECO:0000313" key="2">
    <source>
        <dbReference type="Proteomes" id="UP000018149"/>
    </source>
</evidence>
<protein>
    <submittedName>
        <fullName evidence="1">Uncharacterized protein</fullName>
    </submittedName>
</protein>
<dbReference type="AlphaFoldDB" id="A0A0B7J382"/>
<keyword evidence="2" id="KW-1185">Reference proteome</keyword>
<sequence length="52" mass="5953">MDTVVKPRYDNQMHFSIHATMSCGDDIEYAFRVVQQLYAIITFRKGGNDIGV</sequence>
<dbReference type="HOGENOM" id="CLU_3084257_0_0_5"/>
<dbReference type="Proteomes" id="UP000018149">
    <property type="component" value="Chromosome I"/>
</dbReference>
<dbReference type="PROSITE" id="PS51257">
    <property type="entry name" value="PROKAR_LIPOPROTEIN"/>
    <property type="match status" value="1"/>
</dbReference>
<reference evidence="2" key="2">
    <citation type="submission" date="2015-01" db="EMBL/GenBank/DDBJ databases">
        <authorList>
            <person name="Felsheim R."/>
        </authorList>
    </citation>
    <scope>NUCLEOTIDE SEQUENCE [LARGE SCALE GENOMIC DNA]</scope>
    <source>
        <strain evidence="2">IrR/Munich</strain>
    </source>
</reference>
<proteinExistence type="predicted"/>
<reference evidence="1 2" key="1">
    <citation type="submission" date="2015-01" db="EMBL/GenBank/DDBJ databases">
        <title>Draft genome sequence of Rickettsia monacensis strain IrR/Munich.</title>
        <authorList>
            <person name="Felsheim R.F."/>
            <person name="Johnson S.L."/>
            <person name="Kurtti T.J."/>
            <person name="Munderloh U.G."/>
        </authorList>
    </citation>
    <scope>NUCLEOTIDE SEQUENCE [LARGE SCALE GENOMIC DNA]</scope>
    <source>
        <strain evidence="1 2">IrR/Munich</strain>
    </source>
</reference>
<accession>A0A0B7J382</accession>
<gene>
    <name evidence="1" type="ORF">RMONA_05345</name>
</gene>
<organism evidence="1 2">
    <name type="scientific">Rickettsia monacensis</name>
    <dbReference type="NCBI Taxonomy" id="109232"/>
    <lineage>
        <taxon>Bacteria</taxon>
        <taxon>Pseudomonadati</taxon>
        <taxon>Pseudomonadota</taxon>
        <taxon>Alphaproteobacteria</taxon>
        <taxon>Rickettsiales</taxon>
        <taxon>Rickettsiaceae</taxon>
        <taxon>Rickettsieae</taxon>
        <taxon>Rickettsia</taxon>
        <taxon>spotted fever group</taxon>
    </lineage>
</organism>